<evidence type="ECO:0008006" key="3">
    <source>
        <dbReference type="Google" id="ProtNLM"/>
    </source>
</evidence>
<name>W8NVP8_9EURY</name>
<dbReference type="Proteomes" id="UP000019434">
    <property type="component" value="Chromosome"/>
</dbReference>
<protein>
    <recommendedName>
        <fullName evidence="3">RecA-superfamily ATPases implicated in signal transduction</fullName>
    </recommendedName>
</protein>
<organism evidence="1 2">
    <name type="scientific">Thermococcus nautili</name>
    <dbReference type="NCBI Taxonomy" id="195522"/>
    <lineage>
        <taxon>Archaea</taxon>
        <taxon>Methanobacteriati</taxon>
        <taxon>Methanobacteriota</taxon>
        <taxon>Thermococci</taxon>
        <taxon>Thermococcales</taxon>
        <taxon>Thermococcaceae</taxon>
        <taxon>Thermococcus</taxon>
    </lineage>
</organism>
<evidence type="ECO:0000313" key="1">
    <source>
        <dbReference type="EMBL" id="AHL23353.1"/>
    </source>
</evidence>
<dbReference type="KEGG" id="tnu:BD01_1750"/>
<dbReference type="STRING" id="195522.BD01_1750"/>
<dbReference type="HOGENOM" id="CLU_1105254_0_0_2"/>
<dbReference type="EMBL" id="CP007264">
    <property type="protein sequence ID" value="AHL23353.1"/>
    <property type="molecule type" value="Genomic_DNA"/>
</dbReference>
<reference evidence="1 2" key="1">
    <citation type="submission" date="2014-02" db="EMBL/GenBank/DDBJ databases">
        <title>Genome Sequence of an Hyperthermophilic Archaeon, Thermococcus nautili 30-1, producing viral vesicles.</title>
        <authorList>
            <person name="Oberto J."/>
            <person name="Gaudin M."/>
            <person name="Cossu M."/>
            <person name="Gorlas A."/>
            <person name="Slesarev A."/>
            <person name="Marguet E."/>
            <person name="Forterre P."/>
        </authorList>
    </citation>
    <scope>NUCLEOTIDE SEQUENCE [LARGE SCALE GENOMIC DNA]</scope>
    <source>
        <strain evidence="1 2">30-1</strain>
    </source>
</reference>
<dbReference type="AlphaFoldDB" id="W8NVP8"/>
<keyword evidence="2" id="KW-1185">Reference proteome</keyword>
<dbReference type="InterPro" id="IPR027417">
    <property type="entry name" value="P-loop_NTPase"/>
</dbReference>
<dbReference type="Gene3D" id="3.40.50.300">
    <property type="entry name" value="P-loop containing nucleotide triphosphate hydrolases"/>
    <property type="match status" value="1"/>
</dbReference>
<dbReference type="RefSeq" id="WP_042691953.1">
    <property type="nucleotide sequence ID" value="NZ_CP007264.1"/>
</dbReference>
<dbReference type="eggNOG" id="arCOG03809">
    <property type="taxonomic scope" value="Archaea"/>
</dbReference>
<accession>W8NVP8</accession>
<sequence length="253" mass="28765">MLSWEIPALDEALGGLKKHSFVLIHEADPRARGKEILFHIMREKLRAGSLVGYFNISYPIHVLMKAFEVSGIDARKHLSEGNLAIIDTFGSFYDIISDLEGVWYLKGSLSADVLPAKYVEVVEAHKRAWAERGMFEGRELYGFAMDVSDYIDMLGGELETLRYLEISAELRVNAKAYRAYPKGTNFWLWGRKGSPQVLASVYRRATYVLRVRSELSGSKVVRYLEVLKAPGMGTEMERFTYHFENGVPVLEMI</sequence>
<proteinExistence type="predicted"/>
<dbReference type="OrthoDB" id="85627at2157"/>
<gene>
    <name evidence="1" type="ORF">BD01_1750</name>
</gene>
<evidence type="ECO:0000313" key="2">
    <source>
        <dbReference type="Proteomes" id="UP000019434"/>
    </source>
</evidence>
<dbReference type="GeneID" id="24959393"/>